<gene>
    <name evidence="2" type="ORF">A45J_2231</name>
</gene>
<evidence type="ECO:0000313" key="2">
    <source>
        <dbReference type="EMBL" id="GER94468.1"/>
    </source>
</evidence>
<dbReference type="Pfam" id="PF00072">
    <property type="entry name" value="Response_reg"/>
    <property type="match status" value="1"/>
</dbReference>
<reference evidence="2" key="1">
    <citation type="submission" date="2019-10" db="EMBL/GenBank/DDBJ databases">
        <title>Metagenomic sequencing of thiosulfate-disproportionating enrichment culture.</title>
        <authorList>
            <person name="Umezawa K."/>
            <person name="Kojima H."/>
            <person name="Fukui M."/>
        </authorList>
    </citation>
    <scope>NUCLEOTIDE SEQUENCE</scope>
    <source>
        <strain evidence="2">45J</strain>
    </source>
</reference>
<dbReference type="InterPro" id="IPR052048">
    <property type="entry name" value="ST_Response_Regulator"/>
</dbReference>
<dbReference type="InterPro" id="IPR001789">
    <property type="entry name" value="Sig_transdc_resp-reg_receiver"/>
</dbReference>
<dbReference type="InterPro" id="IPR011006">
    <property type="entry name" value="CheY-like_superfamily"/>
</dbReference>
<dbReference type="EMBL" id="BLAB01000001">
    <property type="protein sequence ID" value="GER94468.1"/>
    <property type="molecule type" value="Genomic_DNA"/>
</dbReference>
<dbReference type="PROSITE" id="PS50110">
    <property type="entry name" value="RESPONSE_REGULATORY"/>
    <property type="match status" value="1"/>
</dbReference>
<organism evidence="2">
    <name type="scientific">hot springs metagenome</name>
    <dbReference type="NCBI Taxonomy" id="433727"/>
    <lineage>
        <taxon>unclassified sequences</taxon>
        <taxon>metagenomes</taxon>
        <taxon>ecological metagenomes</taxon>
    </lineage>
</organism>
<dbReference type="SMART" id="SM00448">
    <property type="entry name" value="REC"/>
    <property type="match status" value="1"/>
</dbReference>
<proteinExistence type="predicted"/>
<protein>
    <submittedName>
        <fullName evidence="2">Two-component system response regulator</fullName>
    </submittedName>
</protein>
<dbReference type="AlphaFoldDB" id="A0A5J4KXY7"/>
<name>A0A5J4KXY7_9ZZZZ</name>
<comment type="caution">
    <text evidence="2">The sequence shown here is derived from an EMBL/GenBank/DDBJ whole genome shotgun (WGS) entry which is preliminary data.</text>
</comment>
<dbReference type="GO" id="GO:0000160">
    <property type="term" value="P:phosphorelay signal transduction system"/>
    <property type="evidence" value="ECO:0007669"/>
    <property type="project" value="InterPro"/>
</dbReference>
<dbReference type="CDD" id="cd19923">
    <property type="entry name" value="REC_CheY_CheY3"/>
    <property type="match status" value="1"/>
</dbReference>
<dbReference type="PANTHER" id="PTHR43228">
    <property type="entry name" value="TWO-COMPONENT RESPONSE REGULATOR"/>
    <property type="match status" value="1"/>
</dbReference>
<feature type="domain" description="Response regulatory" evidence="1">
    <location>
        <begin position="7"/>
        <end position="125"/>
    </location>
</feature>
<accession>A0A5J4KXY7</accession>
<sequence>MFNFGIKVLVVDDFPTMRRIVKNLLKQIGFENIDEAEDGAQALNKLRSGNYGLVVSDWNMPNMEGIDLLRNVRQEAEPLKNIPFLMVTAEAEKEKVIEAIKAGVDNYIVKPFTAEVLKEKLEKIAEKKTSLKAG</sequence>
<dbReference type="SUPFAM" id="SSF52172">
    <property type="entry name" value="CheY-like"/>
    <property type="match status" value="1"/>
</dbReference>
<evidence type="ECO:0000259" key="1">
    <source>
        <dbReference type="PROSITE" id="PS50110"/>
    </source>
</evidence>
<dbReference type="PANTHER" id="PTHR43228:SF1">
    <property type="entry name" value="TWO-COMPONENT RESPONSE REGULATOR ARR22"/>
    <property type="match status" value="1"/>
</dbReference>
<dbReference type="Gene3D" id="3.40.50.2300">
    <property type="match status" value="1"/>
</dbReference>